<comment type="caution">
    <text evidence="2">The sequence shown here is derived from an EMBL/GenBank/DDBJ whole genome shotgun (WGS) entry which is preliminary data.</text>
</comment>
<feature type="transmembrane region" description="Helical" evidence="1">
    <location>
        <begin position="210"/>
        <end position="238"/>
    </location>
</feature>
<dbReference type="AlphaFoldDB" id="A0A2W2AWN8"/>
<name>A0A2W2AWN8_9BACT</name>
<evidence type="ECO:0008006" key="4">
    <source>
        <dbReference type="Google" id="ProtNLM"/>
    </source>
</evidence>
<evidence type="ECO:0000313" key="2">
    <source>
        <dbReference type="EMBL" id="PZF72394.1"/>
    </source>
</evidence>
<feature type="transmembrane region" description="Helical" evidence="1">
    <location>
        <begin position="426"/>
        <end position="443"/>
    </location>
</feature>
<dbReference type="OrthoDB" id="1432372at2"/>
<evidence type="ECO:0000256" key="1">
    <source>
        <dbReference type="SAM" id="Phobius"/>
    </source>
</evidence>
<keyword evidence="1" id="KW-1133">Transmembrane helix</keyword>
<dbReference type="RefSeq" id="WP_110999489.1">
    <property type="nucleotide sequence ID" value="NZ_QKTW01000018.1"/>
</dbReference>
<keyword evidence="1" id="KW-0472">Membrane</keyword>
<evidence type="ECO:0000313" key="3">
    <source>
        <dbReference type="Proteomes" id="UP000248745"/>
    </source>
</evidence>
<keyword evidence="1" id="KW-0812">Transmembrane</keyword>
<feature type="transmembrane region" description="Helical" evidence="1">
    <location>
        <begin position="86"/>
        <end position="105"/>
    </location>
</feature>
<keyword evidence="3" id="KW-1185">Reference proteome</keyword>
<feature type="transmembrane region" description="Helical" evidence="1">
    <location>
        <begin position="23"/>
        <end position="50"/>
    </location>
</feature>
<proteinExistence type="predicted"/>
<accession>A0A2W2AWN8</accession>
<dbReference type="EMBL" id="QKTW01000018">
    <property type="protein sequence ID" value="PZF72394.1"/>
    <property type="molecule type" value="Genomic_DNA"/>
</dbReference>
<dbReference type="Proteomes" id="UP000248745">
    <property type="component" value="Unassembled WGS sequence"/>
</dbReference>
<reference evidence="2 3" key="1">
    <citation type="submission" date="2018-06" db="EMBL/GenBank/DDBJ databases">
        <title>Mucibacter soli gen. nov., sp. nov., a new member of the family Chitinophagaceae producing mucin.</title>
        <authorList>
            <person name="Kim M.-K."/>
            <person name="Park S."/>
            <person name="Kim T.-S."/>
            <person name="Joung Y."/>
            <person name="Han J.-H."/>
            <person name="Kim S.B."/>
        </authorList>
    </citation>
    <scope>NUCLEOTIDE SEQUENCE [LARGE SCALE GENOMIC DNA]</scope>
    <source>
        <strain evidence="2 3">R1-15</strain>
    </source>
</reference>
<feature type="transmembrane region" description="Helical" evidence="1">
    <location>
        <begin position="244"/>
        <end position="262"/>
    </location>
</feature>
<feature type="transmembrane region" description="Helical" evidence="1">
    <location>
        <begin position="449"/>
        <end position="468"/>
    </location>
</feature>
<feature type="transmembrane region" description="Helical" evidence="1">
    <location>
        <begin position="125"/>
        <end position="144"/>
    </location>
</feature>
<organism evidence="2 3">
    <name type="scientific">Taibaiella soli</name>
    <dbReference type="NCBI Taxonomy" id="1649169"/>
    <lineage>
        <taxon>Bacteria</taxon>
        <taxon>Pseudomonadati</taxon>
        <taxon>Bacteroidota</taxon>
        <taxon>Chitinophagia</taxon>
        <taxon>Chitinophagales</taxon>
        <taxon>Chitinophagaceae</taxon>
        <taxon>Taibaiella</taxon>
    </lineage>
</organism>
<sequence length="494" mass="56633">MLENPQIQTSPSTFKNRLQQIDWVLLLFLLILSQDGLIPKIAAVAFLYIFRFDLKFGLKNGRLPLFYLLLPAIEILKYFLLGKSYLGNWSTLFASSMYWILSFLVIHQMRLSVEKKGVEKVQNALGIFTIVNFLVCVVQFILVMKATHAFNPYKANVVAPDIKFPNIMHPYGQSSGDLIRGLFSDNHYNAIIAQFLFLFLLFRRKYLLSFLNLLVICAVCYNLVTLLLFMILGLSIFLLKGRKVKFVICAFIVYIISFYAFVTPENIEYLNQRISKSIYSLKENGAEIHVDKTIETEKAPVVQNDSVANPAPKLDALTVGAEKSIYTFDKVSGKKISYEQTRNFLKNNHLYTLAGSGAGTFSSKLAANLSGIYGPTILNKKLPKPDYDVYYKNHGAIITSLESLPIGYHSVNNFPNSVYNQLLSEYGLVGLVVFLVFYLWFFIRKYKKLSFSLFLLPLLLIYFNYAYLFETLDVVVFFELLFFCDLYKEKLEVE</sequence>
<gene>
    <name evidence="2" type="ORF">DN068_13655</name>
</gene>
<protein>
    <recommendedName>
        <fullName evidence="4">O-antigen ligase domain-containing protein</fullName>
    </recommendedName>
</protein>
<feature type="transmembrane region" description="Helical" evidence="1">
    <location>
        <begin position="62"/>
        <end position="80"/>
    </location>
</feature>